<organism evidence="17 18">
    <name type="scientific">Peptostreptococcus canis</name>
    <dbReference type="NCBI Taxonomy" id="1159213"/>
    <lineage>
        <taxon>Bacteria</taxon>
        <taxon>Bacillati</taxon>
        <taxon>Bacillota</taxon>
        <taxon>Clostridia</taxon>
        <taxon>Peptostreptococcales</taxon>
        <taxon>Peptostreptococcaceae</taxon>
        <taxon>Peptostreptococcus</taxon>
    </lineage>
</organism>
<evidence type="ECO:0000256" key="14">
    <source>
        <dbReference type="HAMAP-Rule" id="MF_00097"/>
    </source>
</evidence>
<accession>A0ABR6TKT5</accession>
<keyword evidence="6 15" id="KW-0547">Nucleotide-binding</keyword>
<keyword evidence="18" id="KW-1185">Reference proteome</keyword>
<feature type="binding site" evidence="14">
    <location>
        <begin position="462"/>
        <end position="463"/>
    </location>
    <ligand>
        <name>2-[(2R,5Z)-2-carboxy-4-methylthiazol-5(2H)-ylidene]ethyl phosphate</name>
        <dbReference type="ChEBI" id="CHEBI:62899"/>
    </ligand>
</feature>
<proteinExistence type="inferred from homology"/>
<dbReference type="HAMAP" id="MF_00228">
    <property type="entry name" value="Thz_kinase"/>
    <property type="match status" value="1"/>
</dbReference>
<evidence type="ECO:0000256" key="6">
    <source>
        <dbReference type="ARBA" id="ARBA00022741"/>
    </source>
</evidence>
<feature type="binding site" evidence="14">
    <location>
        <position position="442"/>
    </location>
    <ligand>
        <name>2-[(2R,5Z)-2-carboxy-4-methylthiazol-5(2H)-ylidene]ethyl phosphate</name>
        <dbReference type="ChEBI" id="CHEBI:62899"/>
    </ligand>
</feature>
<dbReference type="CDD" id="cd01170">
    <property type="entry name" value="THZ_kinase"/>
    <property type="match status" value="1"/>
</dbReference>
<feature type="binding site" evidence="15">
    <location>
        <position position="49"/>
    </location>
    <ligand>
        <name>substrate</name>
    </ligand>
</feature>
<dbReference type="RefSeq" id="WP_185623602.1">
    <property type="nucleotide sequence ID" value="NZ_JABGBW010000001.1"/>
</dbReference>
<comment type="function">
    <text evidence="15">Catalyzes the phosphorylation of the hydroxyl group of 4-methyl-5-beta-hydroxyethylthiazole (THZ).</text>
</comment>
<name>A0ABR6TKT5_9FIRM</name>
<evidence type="ECO:0000256" key="8">
    <source>
        <dbReference type="ARBA" id="ARBA00022840"/>
    </source>
</evidence>
<comment type="function">
    <text evidence="14">Condenses 4-methyl-5-(beta-hydroxyethyl)thiazole monophosphate (THZ-P) and 2-methyl-4-amino-5-hydroxymethyl pyrimidine pyrophosphate (HMP-PP) to form thiamine monophosphate (TMP).</text>
</comment>
<comment type="pathway">
    <text evidence="2 15">Cofactor biosynthesis; thiamine diphosphate biosynthesis; 4-methyl-5-(2-phosphoethyl)-thiazole from 5-(2-hydroxyethyl)-4-methylthiazole: step 1/1.</text>
</comment>
<evidence type="ECO:0000256" key="4">
    <source>
        <dbReference type="ARBA" id="ARBA00022679"/>
    </source>
</evidence>
<feature type="binding site" evidence="14">
    <location>
        <position position="348"/>
    </location>
    <ligand>
        <name>Mg(2+)</name>
        <dbReference type="ChEBI" id="CHEBI:18420"/>
    </ligand>
</feature>
<reference evidence="17 18" key="1">
    <citation type="submission" date="2020-05" db="EMBL/GenBank/DDBJ databases">
        <title>Draft genome of xy-202 and genomic insight in genome of the genus Peptostreptococcus.</title>
        <authorList>
            <person name="Zhang Z."/>
        </authorList>
    </citation>
    <scope>NUCLEOTIDE SEQUENCE [LARGE SCALE GENOMIC DNA]</scope>
    <source>
        <strain evidence="17 18">DSM 27025</strain>
    </source>
</reference>
<evidence type="ECO:0000256" key="11">
    <source>
        <dbReference type="ARBA" id="ARBA00047334"/>
    </source>
</evidence>
<feature type="binding site" evidence="14">
    <location>
        <position position="386"/>
    </location>
    <ligand>
        <name>4-amino-2-methyl-5-(diphosphooxymethyl)pyrimidine</name>
        <dbReference type="ChEBI" id="CHEBI:57841"/>
    </ligand>
</feature>
<evidence type="ECO:0000256" key="12">
    <source>
        <dbReference type="ARBA" id="ARBA00047851"/>
    </source>
</evidence>
<evidence type="ECO:0000256" key="7">
    <source>
        <dbReference type="ARBA" id="ARBA00022777"/>
    </source>
</evidence>
<feature type="binding site" evidence="15">
    <location>
        <position position="171"/>
    </location>
    <ligand>
        <name>ATP</name>
        <dbReference type="ChEBI" id="CHEBI:30616"/>
    </ligand>
</feature>
<dbReference type="PANTHER" id="PTHR20857:SF23">
    <property type="entry name" value="THIAMINE BIOSYNTHETIC BIFUNCTIONAL ENZYME"/>
    <property type="match status" value="1"/>
</dbReference>
<evidence type="ECO:0000256" key="15">
    <source>
        <dbReference type="HAMAP-Rule" id="MF_00228"/>
    </source>
</evidence>
<comment type="caution">
    <text evidence="17">The sequence shown here is derived from an EMBL/GenBank/DDBJ whole genome shotgun (WGS) entry which is preliminary data.</text>
</comment>
<dbReference type="InterPro" id="IPR000417">
    <property type="entry name" value="Hyethyz_kinase"/>
</dbReference>
<dbReference type="InterPro" id="IPR029056">
    <property type="entry name" value="Ribokinase-like"/>
</dbReference>
<dbReference type="Pfam" id="PF02110">
    <property type="entry name" value="HK"/>
    <property type="match status" value="1"/>
</dbReference>
<keyword evidence="5 14" id="KW-0479">Metal-binding</keyword>
<evidence type="ECO:0000313" key="18">
    <source>
        <dbReference type="Proteomes" id="UP000713904"/>
    </source>
</evidence>
<evidence type="ECO:0000259" key="16">
    <source>
        <dbReference type="Pfam" id="PF02581"/>
    </source>
</evidence>
<comment type="similarity">
    <text evidence="15">Belongs to the Thz kinase family.</text>
</comment>
<dbReference type="NCBIfam" id="TIGR00693">
    <property type="entry name" value="thiE"/>
    <property type="match status" value="1"/>
</dbReference>
<feature type="binding site" evidence="14">
    <location>
        <begin position="412"/>
        <end position="414"/>
    </location>
    <ligand>
        <name>2-[(2R,5Z)-2-carboxy-4-methylthiazol-5(2H)-ylidene]ethyl phosphate</name>
        <dbReference type="ChEBI" id="CHEBI:62899"/>
    </ligand>
</feature>
<evidence type="ECO:0000256" key="5">
    <source>
        <dbReference type="ARBA" id="ARBA00022723"/>
    </source>
</evidence>
<feature type="binding site" evidence="14">
    <location>
        <position position="367"/>
    </location>
    <ligand>
        <name>Mg(2+)</name>
        <dbReference type="ChEBI" id="CHEBI:18420"/>
    </ligand>
</feature>
<dbReference type="Gene3D" id="3.20.20.70">
    <property type="entry name" value="Aldolase class I"/>
    <property type="match status" value="1"/>
</dbReference>
<dbReference type="Pfam" id="PF02581">
    <property type="entry name" value="TMP-TENI"/>
    <property type="match status" value="1"/>
</dbReference>
<feature type="binding site" evidence="14">
    <location>
        <position position="347"/>
    </location>
    <ligand>
        <name>4-amino-2-methyl-5-(diphosphooxymethyl)pyrimidine</name>
        <dbReference type="ChEBI" id="CHEBI:57841"/>
    </ligand>
</feature>
<evidence type="ECO:0000313" key="17">
    <source>
        <dbReference type="EMBL" id="MBC2575606.1"/>
    </source>
</evidence>
<dbReference type="InterPro" id="IPR034291">
    <property type="entry name" value="TMP_synthase"/>
</dbReference>
<gene>
    <name evidence="15 17" type="primary">thiM</name>
    <name evidence="14" type="synonym">thiE</name>
    <name evidence="17" type="ORF">HLB29_02805</name>
</gene>
<feature type="binding site" evidence="15">
    <location>
        <position position="125"/>
    </location>
    <ligand>
        <name>ATP</name>
        <dbReference type="ChEBI" id="CHEBI:30616"/>
    </ligand>
</feature>
<dbReference type="SUPFAM" id="SSF51391">
    <property type="entry name" value="Thiamin phosphate synthase"/>
    <property type="match status" value="1"/>
</dbReference>
<evidence type="ECO:0000256" key="1">
    <source>
        <dbReference type="ARBA" id="ARBA00001771"/>
    </source>
</evidence>
<evidence type="ECO:0000256" key="10">
    <source>
        <dbReference type="ARBA" id="ARBA00022977"/>
    </source>
</evidence>
<comment type="catalytic activity">
    <reaction evidence="13 14">
        <text>2-[(2R,5Z)-2-carboxy-4-methylthiazol-5(2H)-ylidene]ethyl phosphate + 4-amino-2-methyl-5-(diphosphooxymethyl)pyrimidine + 2 H(+) = thiamine phosphate + CO2 + diphosphate</text>
        <dbReference type="Rhea" id="RHEA:47844"/>
        <dbReference type="ChEBI" id="CHEBI:15378"/>
        <dbReference type="ChEBI" id="CHEBI:16526"/>
        <dbReference type="ChEBI" id="CHEBI:33019"/>
        <dbReference type="ChEBI" id="CHEBI:37575"/>
        <dbReference type="ChEBI" id="CHEBI:57841"/>
        <dbReference type="ChEBI" id="CHEBI:62899"/>
        <dbReference type="EC" id="2.5.1.3"/>
    </reaction>
</comment>
<keyword evidence="8 15" id="KW-0067">ATP-binding</keyword>
<evidence type="ECO:0000256" key="13">
    <source>
        <dbReference type="ARBA" id="ARBA00047883"/>
    </source>
</evidence>
<dbReference type="Gene3D" id="3.40.1190.20">
    <property type="match status" value="1"/>
</dbReference>
<dbReference type="CDD" id="cd00564">
    <property type="entry name" value="TMP_TenI"/>
    <property type="match status" value="1"/>
</dbReference>
<dbReference type="EC" id="2.7.1.50" evidence="15"/>
<evidence type="ECO:0000256" key="2">
    <source>
        <dbReference type="ARBA" id="ARBA00004868"/>
    </source>
</evidence>
<evidence type="ECO:0000256" key="3">
    <source>
        <dbReference type="ARBA" id="ARBA00005165"/>
    </source>
</evidence>
<comment type="similarity">
    <text evidence="14">Belongs to the thiamine-phosphate synthase family.</text>
</comment>
<feature type="domain" description="Thiamine phosphate synthase/TenI" evidence="16">
    <location>
        <begin position="285"/>
        <end position="465"/>
    </location>
</feature>
<dbReference type="EMBL" id="JABGBW010000001">
    <property type="protein sequence ID" value="MBC2575606.1"/>
    <property type="molecule type" value="Genomic_DNA"/>
</dbReference>
<dbReference type="InterPro" id="IPR013785">
    <property type="entry name" value="Aldolase_TIM"/>
</dbReference>
<dbReference type="GO" id="GO:0004417">
    <property type="term" value="F:hydroxyethylthiazole kinase activity"/>
    <property type="evidence" value="ECO:0007669"/>
    <property type="project" value="UniProtKB-EC"/>
</dbReference>
<comment type="catalytic activity">
    <reaction evidence="11 14">
        <text>4-methyl-5-(2-phosphooxyethyl)-thiazole + 4-amino-2-methyl-5-(diphosphooxymethyl)pyrimidine + H(+) = thiamine phosphate + diphosphate</text>
        <dbReference type="Rhea" id="RHEA:22328"/>
        <dbReference type="ChEBI" id="CHEBI:15378"/>
        <dbReference type="ChEBI" id="CHEBI:33019"/>
        <dbReference type="ChEBI" id="CHEBI:37575"/>
        <dbReference type="ChEBI" id="CHEBI:57841"/>
        <dbReference type="ChEBI" id="CHEBI:58296"/>
        <dbReference type="EC" id="2.5.1.3"/>
    </reaction>
</comment>
<dbReference type="InterPro" id="IPR036206">
    <property type="entry name" value="ThiamineP_synth_sf"/>
</dbReference>
<dbReference type="HAMAP" id="MF_00097">
    <property type="entry name" value="TMP_synthase"/>
    <property type="match status" value="1"/>
</dbReference>
<keyword evidence="9 14" id="KW-0460">Magnesium</keyword>
<feature type="binding site" evidence="15">
    <location>
        <position position="198"/>
    </location>
    <ligand>
        <name>substrate</name>
    </ligand>
</feature>
<feature type="binding site" evidence="14">
    <location>
        <begin position="315"/>
        <end position="319"/>
    </location>
    <ligand>
        <name>4-amino-2-methyl-5-(diphosphooxymethyl)pyrimidine</name>
        <dbReference type="ChEBI" id="CHEBI:57841"/>
    </ligand>
</feature>
<keyword evidence="7 15" id="KW-0418">Kinase</keyword>
<dbReference type="Proteomes" id="UP000713904">
    <property type="component" value="Unassembled WGS sequence"/>
</dbReference>
<comment type="cofactor">
    <cofactor evidence="14">
        <name>Mg(2+)</name>
        <dbReference type="ChEBI" id="CHEBI:18420"/>
    </cofactor>
    <text evidence="14">Binds 1 Mg(2+) ion per subunit.</text>
</comment>
<dbReference type="NCBIfam" id="NF006830">
    <property type="entry name" value="PRK09355.1"/>
    <property type="match status" value="1"/>
</dbReference>
<evidence type="ECO:0000256" key="9">
    <source>
        <dbReference type="ARBA" id="ARBA00022842"/>
    </source>
</evidence>
<sequence length="486" mass="53610">MDNKRLIEKICEAGRLVKENKPLIEQITNYVTINDCANVALAIGASPVMADSIDEAHQMTEISDCLVINFGGISETSLQTMINAGKVANEKNIPIVLDAVGVGATDFRNKSIKKLLENVHINLIKGNASEIMSLAGADIKTKGVDSDQESIEAYKYAIEISNKYRSVCAVTGKIDIITDGKQVAKIYNESDLLSYITGTGCMIGSLMGGFLGATKDPFISAVSGILAMSLSGEMAYESYLKDDSIDKGICSYKENVINNIFKFDENIIRLRSKIHIEKIEHKYSMYLVTDEKACKGKDFYESVEASIKGGTKIVQLREKKMNTKEFFERASKLKEICHRYNIPFLVNDRLDIALAVDADGVHLGQSDMPILHAKKLLGHNKIIGISAKTMEEAREAQENGADYIGVGAIFSTDTKDDAKVISLETVQKMTEELFIPILAIGGIKYDNMGYLSEIDIQGVCVISDILGADDCEKRTREIIEKFKNFR</sequence>
<dbReference type="SUPFAM" id="SSF53613">
    <property type="entry name" value="Ribokinase-like"/>
    <property type="match status" value="1"/>
</dbReference>
<feature type="binding site" evidence="14">
    <location>
        <position position="415"/>
    </location>
    <ligand>
        <name>4-amino-2-methyl-5-(diphosphooxymethyl)pyrimidine</name>
        <dbReference type="ChEBI" id="CHEBI:57841"/>
    </ligand>
</feature>
<keyword evidence="4 14" id="KW-0808">Transferase</keyword>
<protein>
    <recommendedName>
        <fullName evidence="14 15">Multifunctional fusion protein</fullName>
    </recommendedName>
    <domain>
        <recommendedName>
            <fullName evidence="14">Thiamine-phosphate synthase</fullName>
            <shortName evidence="14">TP synthase</shortName>
            <shortName evidence="14">TPS</shortName>
            <ecNumber evidence="14">2.5.1.3</ecNumber>
        </recommendedName>
        <alternativeName>
            <fullName evidence="14">Thiamine-phosphate pyrophosphorylase</fullName>
            <shortName evidence="14">TMP pyrophosphorylase</shortName>
            <shortName evidence="14">TMP-PPase</shortName>
        </alternativeName>
    </domain>
    <domain>
        <recommendedName>
            <fullName evidence="15">Hydroxyethylthiazole kinase</fullName>
            <ecNumber evidence="15">2.7.1.50</ecNumber>
        </recommendedName>
        <alternativeName>
            <fullName evidence="15">4-methyl-5-beta-hydroxyethylthiazole kinase</fullName>
            <shortName evidence="15">TH kinase</shortName>
            <shortName evidence="15">Thz kinase</shortName>
        </alternativeName>
    </domain>
</protein>
<dbReference type="EC" id="2.5.1.3" evidence="14"/>
<comment type="catalytic activity">
    <reaction evidence="1 15">
        <text>5-(2-hydroxyethyl)-4-methylthiazole + ATP = 4-methyl-5-(2-phosphooxyethyl)-thiazole + ADP + H(+)</text>
        <dbReference type="Rhea" id="RHEA:24212"/>
        <dbReference type="ChEBI" id="CHEBI:15378"/>
        <dbReference type="ChEBI" id="CHEBI:17957"/>
        <dbReference type="ChEBI" id="CHEBI:30616"/>
        <dbReference type="ChEBI" id="CHEBI:58296"/>
        <dbReference type="ChEBI" id="CHEBI:456216"/>
        <dbReference type="EC" id="2.7.1.50"/>
    </reaction>
</comment>
<dbReference type="InterPro" id="IPR022998">
    <property type="entry name" value="ThiamineP_synth_TenI"/>
</dbReference>
<dbReference type="PANTHER" id="PTHR20857">
    <property type="entry name" value="THIAMINE-PHOSPHATE PYROPHOSPHORYLASE"/>
    <property type="match status" value="1"/>
</dbReference>
<comment type="pathway">
    <text evidence="3 14">Cofactor biosynthesis; thiamine diphosphate biosynthesis; thiamine phosphate from 4-amino-2-methyl-5-diphosphomethylpyrimidine and 4-methyl-5-(2-phosphoethyl)-thiazole: step 1/1.</text>
</comment>
<keyword evidence="10 14" id="KW-0784">Thiamine biosynthesis</keyword>
<comment type="catalytic activity">
    <reaction evidence="12 14">
        <text>2-(2-carboxy-4-methylthiazol-5-yl)ethyl phosphate + 4-amino-2-methyl-5-(diphosphooxymethyl)pyrimidine + 2 H(+) = thiamine phosphate + CO2 + diphosphate</text>
        <dbReference type="Rhea" id="RHEA:47848"/>
        <dbReference type="ChEBI" id="CHEBI:15378"/>
        <dbReference type="ChEBI" id="CHEBI:16526"/>
        <dbReference type="ChEBI" id="CHEBI:33019"/>
        <dbReference type="ChEBI" id="CHEBI:37575"/>
        <dbReference type="ChEBI" id="CHEBI:57841"/>
        <dbReference type="ChEBI" id="CHEBI:62890"/>
        <dbReference type="EC" id="2.5.1.3"/>
    </reaction>
</comment>
<dbReference type="PRINTS" id="PR01099">
    <property type="entry name" value="HYETHTZKNASE"/>
</dbReference>